<evidence type="ECO:0000256" key="6">
    <source>
        <dbReference type="ARBA" id="ARBA00022842"/>
    </source>
</evidence>
<dbReference type="Pfam" id="PF03952">
    <property type="entry name" value="Enolase_N"/>
    <property type="match status" value="1"/>
</dbReference>
<gene>
    <name evidence="9 12" type="primary">eno</name>
    <name evidence="12" type="ORF">N1027_12680</name>
</gene>
<feature type="domain" description="Enolase N-terminal" evidence="11">
    <location>
        <begin position="4"/>
        <end position="134"/>
    </location>
</feature>
<name>A0ABT2GRY6_9MICO</name>
<feature type="binding site" evidence="9">
    <location>
        <position position="242"/>
    </location>
    <ligand>
        <name>Mg(2+)</name>
        <dbReference type="ChEBI" id="CHEBI:18420"/>
    </ligand>
</feature>
<evidence type="ECO:0000313" key="13">
    <source>
        <dbReference type="Proteomes" id="UP001165584"/>
    </source>
</evidence>
<dbReference type="SFLD" id="SFLDG00178">
    <property type="entry name" value="enolase"/>
    <property type="match status" value="1"/>
</dbReference>
<dbReference type="Gene3D" id="3.20.20.120">
    <property type="entry name" value="Enolase-like C-terminal domain"/>
    <property type="match status" value="1"/>
</dbReference>
<protein>
    <recommendedName>
        <fullName evidence="4 9">Enolase</fullName>
        <ecNumber evidence="3 9">4.2.1.11</ecNumber>
    </recommendedName>
    <alternativeName>
        <fullName evidence="9">2-phospho-D-glycerate hydro-lyase</fullName>
    </alternativeName>
    <alternativeName>
        <fullName evidence="9">2-phosphoglycerate dehydratase</fullName>
    </alternativeName>
</protein>
<dbReference type="PRINTS" id="PR00148">
    <property type="entry name" value="ENOLASE"/>
</dbReference>
<evidence type="ECO:0000256" key="8">
    <source>
        <dbReference type="ARBA" id="ARBA00023239"/>
    </source>
</evidence>
<feature type="binding site" evidence="9">
    <location>
        <position position="283"/>
    </location>
    <ligand>
        <name>Mg(2+)</name>
        <dbReference type="ChEBI" id="CHEBI:18420"/>
    </ligand>
</feature>
<dbReference type="SUPFAM" id="SSF54826">
    <property type="entry name" value="Enolase N-terminal domain-like"/>
    <property type="match status" value="1"/>
</dbReference>
<evidence type="ECO:0000256" key="1">
    <source>
        <dbReference type="ARBA" id="ARBA00005031"/>
    </source>
</evidence>
<dbReference type="PANTHER" id="PTHR11902">
    <property type="entry name" value="ENOLASE"/>
    <property type="match status" value="1"/>
</dbReference>
<sequence>MALIEAVGAREILDSRGNPTIEVEVLLEDGVVSRAAVPSGASTGAFEAYELRDGDKGRYLGKGVEKAVDAVIDEIGPALEGFDAADQRLVDAAMIALDGTENKKRLGANAILGVSLAVARAAADSADLPLFRYVGGPNAHTLPVPLMNIVNGGAHADTGVDIQEFMAVPLGAETFSEALRWGVETYHSLKSLLKSKGLSTGLGDEGGFAPELPNNREALDFILEAIQQAGFTPGKDIALALDVAASEFYDNGAYTFEGQQRSSQEMSAYFADLVANYPLVSIEDPLNEDDWDGWAHLTSEIGSKVQLVGDDLFVTNPARLATGIARGTGNSILVKVNQIGTLTETLDAVSLAQRSGMTAILSHRSGETEDTTIADLAVATDAGQIKTGAPARSERVAKYNQLLRIEEELAEAAVYAGRGAFPRFSA</sequence>
<organism evidence="12 13">
    <name type="scientific">Herbiconiux aconitum</name>
    <dbReference type="NCBI Taxonomy" id="2970913"/>
    <lineage>
        <taxon>Bacteria</taxon>
        <taxon>Bacillati</taxon>
        <taxon>Actinomycetota</taxon>
        <taxon>Actinomycetes</taxon>
        <taxon>Micrococcales</taxon>
        <taxon>Microbacteriaceae</taxon>
        <taxon>Herbiconiux</taxon>
    </lineage>
</organism>
<dbReference type="InterPro" id="IPR036849">
    <property type="entry name" value="Enolase-like_C_sf"/>
</dbReference>
<dbReference type="Gene3D" id="3.30.390.10">
    <property type="entry name" value="Enolase-like, N-terminal domain"/>
    <property type="match status" value="1"/>
</dbReference>
<comment type="catalytic activity">
    <reaction evidence="9">
        <text>(2R)-2-phosphoglycerate = phosphoenolpyruvate + H2O</text>
        <dbReference type="Rhea" id="RHEA:10164"/>
        <dbReference type="ChEBI" id="CHEBI:15377"/>
        <dbReference type="ChEBI" id="CHEBI:58289"/>
        <dbReference type="ChEBI" id="CHEBI:58702"/>
        <dbReference type="EC" id="4.2.1.11"/>
    </reaction>
</comment>
<keyword evidence="8 9" id="KW-0456">Lyase</keyword>
<dbReference type="SFLD" id="SFLDF00002">
    <property type="entry name" value="enolase"/>
    <property type="match status" value="1"/>
</dbReference>
<feature type="active site" description="Proton donor" evidence="9">
    <location>
        <position position="205"/>
    </location>
</feature>
<keyword evidence="13" id="KW-1185">Reference proteome</keyword>
<dbReference type="InterPro" id="IPR020811">
    <property type="entry name" value="Enolase_N"/>
</dbReference>
<evidence type="ECO:0000313" key="12">
    <source>
        <dbReference type="EMBL" id="MCS5718991.1"/>
    </source>
</evidence>
<dbReference type="InterPro" id="IPR029017">
    <property type="entry name" value="Enolase-like_N"/>
</dbReference>
<comment type="function">
    <text evidence="9">Catalyzes the reversible conversion of 2-phosphoglycerate (2-PG) into phosphoenolpyruvate (PEP). It is essential for the degradation of carbohydrates via glycolysis.</text>
</comment>
<dbReference type="PANTHER" id="PTHR11902:SF1">
    <property type="entry name" value="ENOLASE"/>
    <property type="match status" value="1"/>
</dbReference>
<keyword evidence="7 9" id="KW-0324">Glycolysis</keyword>
<feature type="active site" description="Proton acceptor" evidence="9">
    <location>
        <position position="335"/>
    </location>
</feature>
<feature type="binding site" evidence="9">
    <location>
        <position position="310"/>
    </location>
    <ligand>
        <name>Mg(2+)</name>
        <dbReference type="ChEBI" id="CHEBI:18420"/>
    </ligand>
</feature>
<evidence type="ECO:0000256" key="5">
    <source>
        <dbReference type="ARBA" id="ARBA00022525"/>
    </source>
</evidence>
<evidence type="ECO:0000259" key="10">
    <source>
        <dbReference type="SMART" id="SM01192"/>
    </source>
</evidence>
<dbReference type="PROSITE" id="PS00164">
    <property type="entry name" value="ENOLASE"/>
    <property type="match status" value="1"/>
</dbReference>
<evidence type="ECO:0000256" key="7">
    <source>
        <dbReference type="ARBA" id="ARBA00023152"/>
    </source>
</evidence>
<feature type="binding site" evidence="9">
    <location>
        <position position="386"/>
    </location>
    <ligand>
        <name>(2R)-2-phosphoglycerate</name>
        <dbReference type="ChEBI" id="CHEBI:58289"/>
    </ligand>
</feature>
<dbReference type="InterPro" id="IPR020809">
    <property type="entry name" value="Enolase_CS"/>
</dbReference>
<comment type="pathway">
    <text evidence="1 9">Carbohydrate degradation; glycolysis; pyruvate from D-glyceraldehyde 3-phosphate: step 4/5.</text>
</comment>
<keyword evidence="5 9" id="KW-0964">Secreted</keyword>
<dbReference type="PIRSF" id="PIRSF001400">
    <property type="entry name" value="Enolase"/>
    <property type="match status" value="1"/>
</dbReference>
<dbReference type="InterPro" id="IPR000941">
    <property type="entry name" value="Enolase"/>
</dbReference>
<dbReference type="RefSeq" id="WP_259508420.1">
    <property type="nucleotide sequence ID" value="NZ_JANLCM010000002.1"/>
</dbReference>
<comment type="similarity">
    <text evidence="2 9">Belongs to the enolase family.</text>
</comment>
<evidence type="ECO:0000256" key="3">
    <source>
        <dbReference type="ARBA" id="ARBA00012058"/>
    </source>
</evidence>
<dbReference type="SFLD" id="SFLDS00001">
    <property type="entry name" value="Enolase"/>
    <property type="match status" value="1"/>
</dbReference>
<feature type="binding site" evidence="9">
    <location>
        <position position="365"/>
    </location>
    <ligand>
        <name>(2R)-2-phosphoglycerate</name>
        <dbReference type="ChEBI" id="CHEBI:58289"/>
    </ligand>
</feature>
<dbReference type="SUPFAM" id="SSF51604">
    <property type="entry name" value="Enolase C-terminal domain-like"/>
    <property type="match status" value="1"/>
</dbReference>
<dbReference type="NCBIfam" id="TIGR01060">
    <property type="entry name" value="eno"/>
    <property type="match status" value="1"/>
</dbReference>
<evidence type="ECO:0000256" key="2">
    <source>
        <dbReference type="ARBA" id="ARBA00009604"/>
    </source>
</evidence>
<dbReference type="Pfam" id="PF00113">
    <property type="entry name" value="Enolase_C"/>
    <property type="match status" value="1"/>
</dbReference>
<evidence type="ECO:0000259" key="11">
    <source>
        <dbReference type="SMART" id="SM01193"/>
    </source>
</evidence>
<feature type="binding site" evidence="9">
    <location>
        <position position="163"/>
    </location>
    <ligand>
        <name>(2R)-2-phosphoglycerate</name>
        <dbReference type="ChEBI" id="CHEBI:58289"/>
    </ligand>
</feature>
<dbReference type="CDD" id="cd03313">
    <property type="entry name" value="enolase"/>
    <property type="match status" value="1"/>
</dbReference>
<dbReference type="SMART" id="SM01193">
    <property type="entry name" value="Enolase_N"/>
    <property type="match status" value="1"/>
</dbReference>
<dbReference type="EC" id="4.2.1.11" evidence="3 9"/>
<proteinExistence type="inferred from homology"/>
<keyword evidence="6 9" id="KW-0460">Magnesium</keyword>
<feature type="domain" description="Enolase C-terminal TIM barrel" evidence="10">
    <location>
        <begin position="139"/>
        <end position="423"/>
    </location>
</feature>
<dbReference type="SMART" id="SM01192">
    <property type="entry name" value="Enolase_C"/>
    <property type="match status" value="1"/>
</dbReference>
<dbReference type="EMBL" id="JANLCM010000002">
    <property type="protein sequence ID" value="MCS5718991.1"/>
    <property type="molecule type" value="Genomic_DNA"/>
</dbReference>
<keyword evidence="9" id="KW-0963">Cytoplasm</keyword>
<reference evidence="12" key="1">
    <citation type="submission" date="2022-08" db="EMBL/GenBank/DDBJ databases">
        <authorList>
            <person name="Deng Y."/>
            <person name="Han X.-F."/>
            <person name="Zhang Y.-Q."/>
        </authorList>
    </citation>
    <scope>NUCLEOTIDE SEQUENCE</scope>
    <source>
        <strain evidence="12">CPCC 205763</strain>
    </source>
</reference>
<keyword evidence="9" id="KW-0479">Metal-binding</keyword>
<dbReference type="GO" id="GO:0004634">
    <property type="term" value="F:phosphopyruvate hydratase activity"/>
    <property type="evidence" value="ECO:0007669"/>
    <property type="project" value="UniProtKB-EC"/>
</dbReference>
<dbReference type="HAMAP" id="MF_00318">
    <property type="entry name" value="Enolase"/>
    <property type="match status" value="1"/>
</dbReference>
<comment type="subcellular location">
    <subcellularLocation>
        <location evidence="9">Cytoplasm</location>
    </subcellularLocation>
    <subcellularLocation>
        <location evidence="9">Secreted</location>
    </subcellularLocation>
    <subcellularLocation>
        <location evidence="9">Cell surface</location>
    </subcellularLocation>
    <text evidence="9">Fractions of enolase are present in both the cytoplasm and on the cell surface.</text>
</comment>
<accession>A0ABT2GRY6</accession>
<feature type="binding site" evidence="9">
    <location>
        <position position="364"/>
    </location>
    <ligand>
        <name>(2R)-2-phosphoglycerate</name>
        <dbReference type="ChEBI" id="CHEBI:58289"/>
    </ligand>
</feature>
<dbReference type="Proteomes" id="UP001165584">
    <property type="component" value="Unassembled WGS sequence"/>
</dbReference>
<dbReference type="InterPro" id="IPR020810">
    <property type="entry name" value="Enolase_C"/>
</dbReference>
<feature type="binding site" evidence="9">
    <location>
        <position position="335"/>
    </location>
    <ligand>
        <name>(2R)-2-phosphoglycerate</name>
        <dbReference type="ChEBI" id="CHEBI:58289"/>
    </ligand>
</feature>
<evidence type="ECO:0000256" key="4">
    <source>
        <dbReference type="ARBA" id="ARBA00017068"/>
    </source>
</evidence>
<comment type="cofactor">
    <cofactor evidence="9">
        <name>Mg(2+)</name>
        <dbReference type="ChEBI" id="CHEBI:18420"/>
    </cofactor>
    <text evidence="9">Binds a second Mg(2+) ion via substrate during catalysis.</text>
</comment>
<evidence type="ECO:0000256" key="9">
    <source>
        <dbReference type="HAMAP-Rule" id="MF_00318"/>
    </source>
</evidence>
<comment type="caution">
    <text evidence="12">The sequence shown here is derived from an EMBL/GenBank/DDBJ whole genome shotgun (WGS) entry which is preliminary data.</text>
</comment>